<dbReference type="PANTHER" id="PTHR18964:SF173">
    <property type="entry name" value="GLUCOKINASE"/>
    <property type="match status" value="1"/>
</dbReference>
<dbReference type="InterPro" id="IPR049874">
    <property type="entry name" value="ROK_cs"/>
</dbReference>
<evidence type="ECO:0000256" key="7">
    <source>
        <dbReference type="ARBA" id="ARBA00022840"/>
    </source>
</evidence>
<proteinExistence type="inferred from homology"/>
<dbReference type="EC" id="2.7.1.2" evidence="2"/>
<dbReference type="SUPFAM" id="SSF53067">
    <property type="entry name" value="Actin-like ATPase domain"/>
    <property type="match status" value="1"/>
</dbReference>
<keyword evidence="4" id="KW-0808">Transferase</keyword>
<dbReference type="Proteomes" id="UP000198226">
    <property type="component" value="Chromosome I"/>
</dbReference>
<evidence type="ECO:0000313" key="10">
    <source>
        <dbReference type="Proteomes" id="UP000198226"/>
    </source>
</evidence>
<dbReference type="PANTHER" id="PTHR18964">
    <property type="entry name" value="ROK (REPRESSOR, ORF, KINASE) FAMILY"/>
    <property type="match status" value="1"/>
</dbReference>
<evidence type="ECO:0000256" key="8">
    <source>
        <dbReference type="ARBA" id="ARBA00032386"/>
    </source>
</evidence>
<dbReference type="AlphaFoldDB" id="A0A1C5KDR0"/>
<dbReference type="GO" id="GO:0005524">
    <property type="term" value="F:ATP binding"/>
    <property type="evidence" value="ECO:0007669"/>
    <property type="project" value="UniProtKB-KW"/>
</dbReference>
<comment type="similarity">
    <text evidence="1">Belongs to the ROK (NagC/XylR) family.</text>
</comment>
<evidence type="ECO:0000256" key="1">
    <source>
        <dbReference type="ARBA" id="ARBA00006479"/>
    </source>
</evidence>
<dbReference type="Pfam" id="PF00480">
    <property type="entry name" value="ROK"/>
    <property type="match status" value="1"/>
</dbReference>
<organism evidence="9 10">
    <name type="scientific">Micromonospora rifamycinica</name>
    <dbReference type="NCBI Taxonomy" id="291594"/>
    <lineage>
        <taxon>Bacteria</taxon>
        <taxon>Bacillati</taxon>
        <taxon>Actinomycetota</taxon>
        <taxon>Actinomycetes</taxon>
        <taxon>Micromonosporales</taxon>
        <taxon>Micromonosporaceae</taxon>
        <taxon>Micromonospora</taxon>
    </lineage>
</organism>
<dbReference type="GO" id="GO:0004340">
    <property type="term" value="F:glucokinase activity"/>
    <property type="evidence" value="ECO:0007669"/>
    <property type="project" value="UniProtKB-EC"/>
</dbReference>
<gene>
    <name evidence="9" type="ORF">GA0070623_5377</name>
</gene>
<dbReference type="InterPro" id="IPR043129">
    <property type="entry name" value="ATPase_NBD"/>
</dbReference>
<dbReference type="EMBL" id="LT607752">
    <property type="protein sequence ID" value="SCG81005.1"/>
    <property type="molecule type" value="Genomic_DNA"/>
</dbReference>
<dbReference type="InterPro" id="IPR004654">
    <property type="entry name" value="ROK_glcA"/>
</dbReference>
<keyword evidence="6 9" id="KW-0418">Kinase</keyword>
<sequence length="322" mass="32981">MQRGVAAVTLTIGVDVGGTKVAGGVVDDTGRVLVQARRDTPADDVGKTRDVIIDLVTQLAAGHQVDAVGIGAAGWIDASRSTVLFAPNLAWRDEPLRDYVSTATGLPVIVENDGNVAAWAEFRHGAAREADDSMVMFTIGTGVGGGIVLGGELVRGAHGIAAELGHMLTVPDGHQCGCGRLGCIEQYASGSALVRFARAGARQEPQRATALLDLAGGDAEAITGPMVTTAAQAGDPISAEAFAQIGRWLGTSLADMAQILDPQVLVVGGGVVDAGDLLLGPTRRSFTDALAQRSRLPVAEIRPAELGNSAGVIGAADLARRR</sequence>
<dbReference type="GO" id="GO:0006096">
    <property type="term" value="P:glycolytic process"/>
    <property type="evidence" value="ECO:0007669"/>
    <property type="project" value="InterPro"/>
</dbReference>
<keyword evidence="5" id="KW-0547">Nucleotide-binding</keyword>
<evidence type="ECO:0000256" key="3">
    <source>
        <dbReference type="ARBA" id="ARBA00014701"/>
    </source>
</evidence>
<keyword evidence="10" id="KW-1185">Reference proteome</keyword>
<evidence type="ECO:0000256" key="5">
    <source>
        <dbReference type="ARBA" id="ARBA00022741"/>
    </source>
</evidence>
<dbReference type="PROSITE" id="PS01125">
    <property type="entry name" value="ROK"/>
    <property type="match status" value="1"/>
</dbReference>
<name>A0A1C5KDR0_9ACTN</name>
<evidence type="ECO:0000256" key="4">
    <source>
        <dbReference type="ARBA" id="ARBA00022679"/>
    </source>
</evidence>
<dbReference type="Gene3D" id="3.30.420.40">
    <property type="match status" value="2"/>
</dbReference>
<dbReference type="NCBIfam" id="TIGR00744">
    <property type="entry name" value="ROK_glcA_fam"/>
    <property type="match status" value="1"/>
</dbReference>
<protein>
    <recommendedName>
        <fullName evidence="3">Glucokinase</fullName>
        <ecNumber evidence="2">2.7.1.2</ecNumber>
    </recommendedName>
    <alternativeName>
        <fullName evidence="8">Glucose kinase</fullName>
    </alternativeName>
</protein>
<evidence type="ECO:0000313" key="9">
    <source>
        <dbReference type="EMBL" id="SCG81005.1"/>
    </source>
</evidence>
<accession>A0A1C5KDR0</accession>
<reference evidence="10" key="1">
    <citation type="submission" date="2016-06" db="EMBL/GenBank/DDBJ databases">
        <authorList>
            <person name="Varghese N."/>
            <person name="Submissions Spin"/>
        </authorList>
    </citation>
    <scope>NUCLEOTIDE SEQUENCE [LARGE SCALE GENOMIC DNA]</scope>
    <source>
        <strain evidence="10">DSM 44983</strain>
    </source>
</reference>
<evidence type="ECO:0000256" key="2">
    <source>
        <dbReference type="ARBA" id="ARBA00012323"/>
    </source>
</evidence>
<dbReference type="GO" id="GO:0005737">
    <property type="term" value="C:cytoplasm"/>
    <property type="evidence" value="ECO:0007669"/>
    <property type="project" value="InterPro"/>
</dbReference>
<evidence type="ECO:0000256" key="6">
    <source>
        <dbReference type="ARBA" id="ARBA00022777"/>
    </source>
</evidence>
<dbReference type="InterPro" id="IPR000600">
    <property type="entry name" value="ROK"/>
</dbReference>
<keyword evidence="7" id="KW-0067">ATP-binding</keyword>